<proteinExistence type="predicted"/>
<organism evidence="4 5">
    <name type="scientific">Triplophysa rosa</name>
    <name type="common">Cave loach</name>
    <dbReference type="NCBI Taxonomy" id="992332"/>
    <lineage>
        <taxon>Eukaryota</taxon>
        <taxon>Metazoa</taxon>
        <taxon>Chordata</taxon>
        <taxon>Craniata</taxon>
        <taxon>Vertebrata</taxon>
        <taxon>Euteleostomi</taxon>
        <taxon>Actinopterygii</taxon>
        <taxon>Neopterygii</taxon>
        <taxon>Teleostei</taxon>
        <taxon>Ostariophysi</taxon>
        <taxon>Cypriniformes</taxon>
        <taxon>Nemacheilidae</taxon>
        <taxon>Triplophysa</taxon>
    </lineage>
</organism>
<reference evidence="4" key="1">
    <citation type="submission" date="2021-02" db="EMBL/GenBank/DDBJ databases">
        <title>Comparative genomics reveals that relaxation of natural selection precedes convergent phenotypic evolution of cavefish.</title>
        <authorList>
            <person name="Peng Z."/>
        </authorList>
    </citation>
    <scope>NUCLEOTIDE SEQUENCE</scope>
    <source>
        <tissue evidence="4">Muscle</tissue>
    </source>
</reference>
<feature type="region of interest" description="Disordered" evidence="2">
    <location>
        <begin position="430"/>
        <end position="453"/>
    </location>
</feature>
<evidence type="ECO:0000256" key="2">
    <source>
        <dbReference type="SAM" id="MobiDB-lite"/>
    </source>
</evidence>
<evidence type="ECO:0000313" key="4">
    <source>
        <dbReference type="EMBL" id="KAI7792913.1"/>
    </source>
</evidence>
<gene>
    <name evidence="4" type="ORF">IRJ41_022621</name>
</gene>
<keyword evidence="1" id="KW-0175">Coiled coil</keyword>
<dbReference type="PANTHER" id="PTHR22106">
    <property type="entry name" value="COILED-COIL DOMAIN-CONTAINING PROTEIN 78"/>
    <property type="match status" value="1"/>
</dbReference>
<name>A0A9W7T749_TRIRA</name>
<dbReference type="EMBL" id="JAFHDT010000023">
    <property type="protein sequence ID" value="KAI7792913.1"/>
    <property type="molecule type" value="Genomic_DNA"/>
</dbReference>
<comment type="caution">
    <text evidence="4">The sequence shown here is derived from an EMBL/GenBank/DDBJ whole genome shotgun (WGS) entry which is preliminary data.</text>
</comment>
<accession>A0A9W7T749</accession>
<dbReference type="Proteomes" id="UP001059041">
    <property type="component" value="Linkage Group LG23"/>
</dbReference>
<evidence type="ECO:0000256" key="1">
    <source>
        <dbReference type="SAM" id="Coils"/>
    </source>
</evidence>
<dbReference type="PANTHER" id="PTHR22106:SF5">
    <property type="entry name" value="COILED-COIL DOMAIN-CONTAINING PROTEIN 78"/>
    <property type="match status" value="1"/>
</dbReference>
<feature type="domain" description="DUF4472" evidence="3">
    <location>
        <begin position="99"/>
        <end position="205"/>
    </location>
</feature>
<dbReference type="InterPro" id="IPR039873">
    <property type="entry name" value="CCDC78"/>
</dbReference>
<sequence>MLFRVLGVLRDGVPWRLVFIETKLYTDSLHIHTLHMMMDSVNESNSINQLQEQIRTLTDEKAQLRDRNEALFSKLGSVQNKLGQQSASKSDLSVKLVQCEEEKLKISKDLVDVRIESNKMREQYEAEIFELKNMVLSLEGTISSLQTERDRVGWEVSATSARLEVMERTERDLAEELAVLKSKFRSLSAAYEREHAHSEELSEELLALAHTHDTLLQERERTHRHTLEVEKVRALLIRASQNRIRPEEFEQSNDPLMRNDVHNIMKDELEKLKKSYEEQQRQLEDKVVALGKEQQENKKAIQYTRHKLTEQSATLMISQHQLKESEAELSKVQNHLKTLNREYRARLARYIQDVTECVTAVGVGDTRQKLKGFVESMLEEMKASYRSREEQLTRAVRTSRKRIQGLNNTYQRLLIAYREQREQILALPGHALDAGPPESHFSPAGSELRGETERELQRLRDDKARLESQLTQAQEQMAVLSESQRSGLTQEAWNDIKKQLTEMTNTTQDAQERERTQLITRATVAEEQLSELKEYVDNHLGRYKLEITLLRRRLGSNSAGVCKPRPLHTSIKNSSYEI</sequence>
<feature type="coiled-coil region" evidence="1">
    <location>
        <begin position="121"/>
        <end position="183"/>
    </location>
</feature>
<dbReference type="OrthoDB" id="2113965at2759"/>
<dbReference type="AlphaFoldDB" id="A0A9W7T749"/>
<dbReference type="GO" id="GO:0005737">
    <property type="term" value="C:cytoplasm"/>
    <property type="evidence" value="ECO:0007669"/>
    <property type="project" value="TreeGrafter"/>
</dbReference>
<feature type="coiled-coil region" evidence="1">
    <location>
        <begin position="259"/>
        <end position="293"/>
    </location>
</feature>
<dbReference type="Pfam" id="PF14739">
    <property type="entry name" value="DUF4472"/>
    <property type="match status" value="1"/>
</dbReference>
<feature type="coiled-coil region" evidence="1">
    <location>
        <begin position="40"/>
        <end position="74"/>
    </location>
</feature>
<evidence type="ECO:0000259" key="3">
    <source>
        <dbReference type="Pfam" id="PF14739"/>
    </source>
</evidence>
<dbReference type="Gene3D" id="1.10.287.1490">
    <property type="match status" value="1"/>
</dbReference>
<evidence type="ECO:0000313" key="5">
    <source>
        <dbReference type="Proteomes" id="UP001059041"/>
    </source>
</evidence>
<protein>
    <submittedName>
        <fullName evidence="4">Coiled-coil domain-containing protein 78</fullName>
    </submittedName>
</protein>
<dbReference type="InterPro" id="IPR029329">
    <property type="entry name" value="DUF4472"/>
</dbReference>
<keyword evidence="5" id="KW-1185">Reference proteome</keyword>